<dbReference type="EMBL" id="FUEG01000002">
    <property type="protein sequence ID" value="SJL00359.1"/>
    <property type="molecule type" value="Genomic_DNA"/>
</dbReference>
<feature type="region of interest" description="Disordered" evidence="3">
    <location>
        <begin position="448"/>
        <end position="479"/>
    </location>
</feature>
<evidence type="ECO:0000256" key="2">
    <source>
        <dbReference type="PROSITE-ProRule" id="PRU00505"/>
    </source>
</evidence>
<reference evidence="6" key="1">
    <citation type="journal article" date="2017" name="Nat. Ecol. Evol.">
        <title>Genome expansion and lineage-specific genetic innovations in the forest pathogenic fungi Armillaria.</title>
        <authorList>
            <person name="Sipos G."/>
            <person name="Prasanna A.N."/>
            <person name="Walter M.C."/>
            <person name="O'Connor E."/>
            <person name="Balint B."/>
            <person name="Krizsan K."/>
            <person name="Kiss B."/>
            <person name="Hess J."/>
            <person name="Varga T."/>
            <person name="Slot J."/>
            <person name="Riley R."/>
            <person name="Boka B."/>
            <person name="Rigling D."/>
            <person name="Barry K."/>
            <person name="Lee J."/>
            <person name="Mihaltcheva S."/>
            <person name="LaButti K."/>
            <person name="Lipzen A."/>
            <person name="Waldron R."/>
            <person name="Moloney N.M."/>
            <person name="Sperisen C."/>
            <person name="Kredics L."/>
            <person name="Vagvoelgyi C."/>
            <person name="Patrignani A."/>
            <person name="Fitzpatrick D."/>
            <person name="Nagy I."/>
            <person name="Doyle S."/>
            <person name="Anderson J.B."/>
            <person name="Grigoriev I.V."/>
            <person name="Gueldener U."/>
            <person name="Muensterkoetter M."/>
            <person name="Nagy L.G."/>
        </authorList>
    </citation>
    <scope>NUCLEOTIDE SEQUENCE [LARGE SCALE GENOMIC DNA]</scope>
    <source>
        <strain evidence="6">C18/9</strain>
    </source>
</reference>
<proteinExistence type="inferred from homology"/>
<gene>
    <name evidence="5" type="ORF">ARMOST_03672</name>
</gene>
<dbReference type="Pfam" id="PF01285">
    <property type="entry name" value="TEA"/>
    <property type="match status" value="1"/>
</dbReference>
<dbReference type="PROSITE" id="PS51088">
    <property type="entry name" value="TEA_2"/>
    <property type="match status" value="1"/>
</dbReference>
<feature type="DNA-binding region" description="TEA" evidence="2">
    <location>
        <begin position="36"/>
        <end position="108"/>
    </location>
</feature>
<feature type="compositionally biased region" description="Polar residues" evidence="3">
    <location>
        <begin position="1"/>
        <end position="12"/>
    </location>
</feature>
<dbReference type="Gene3D" id="6.10.20.40">
    <property type="entry name" value="TEA/ATTS domain"/>
    <property type="match status" value="1"/>
</dbReference>
<evidence type="ECO:0000313" key="5">
    <source>
        <dbReference type="EMBL" id="SJL00359.1"/>
    </source>
</evidence>
<feature type="region of interest" description="Disordered" evidence="3">
    <location>
        <begin position="190"/>
        <end position="256"/>
    </location>
</feature>
<dbReference type="OMA" id="ELIGFQK"/>
<evidence type="ECO:0000259" key="4">
    <source>
        <dbReference type="PROSITE" id="PS51088"/>
    </source>
</evidence>
<protein>
    <recommendedName>
        <fullName evidence="4">TEA domain-containing protein</fullName>
    </recommendedName>
</protein>
<keyword evidence="6" id="KW-1185">Reference proteome</keyword>
<dbReference type="OrthoDB" id="10006572at2759"/>
<accession>A0A284QV90</accession>
<comment type="similarity">
    <text evidence="1">Belongs to the TEC1 family.</text>
</comment>
<sequence length="479" mass="52117">MSLPSIATTSSSKTRKTDHPAKSLTPQRKHRKLLKDGSGTEVWPEGIEKVFVEGLRQYWQSPWATYSRGRSRWRNQFLVDYLQRAGITRTKKQVASHIQVLRNMWKGEQEFHLVAGGEELFLEAGLLGSVKTEDQHELTLIPLDFDDNDTASSQSSPNFSDFTSEFPSSPSGASQLYVFDSYSPDVSVASLTSSPEQPISPVLSSSSSQRSQYDATLPSEQAGSSRLHPSPFTKPGPVGGWQNMQTAPSMSVSSSRGFDNRVTRLELLADGMAPFSVRVDALVPRAQSPGPVPALSLKVKLSLASISDIRSPPTLHGFAGTVCFSNVWATYGKCATKVYAGGVCILEELEAIQVNSVDVGVVNAMLPDSSLTRCRWLDASVQTTLTQEIIVDNTTLLFVVYDLDRNPPGSLPRAELVGFRKYQPSGRVYTSNAPQTYSPSRLSYSQSPFPAYNGSTPPSLSGALTPSSMKPVISTSSSF</sequence>
<name>A0A284QV90_ARMOS</name>
<dbReference type="Proteomes" id="UP000219338">
    <property type="component" value="Unassembled WGS sequence"/>
</dbReference>
<organism evidence="5 6">
    <name type="scientific">Armillaria ostoyae</name>
    <name type="common">Armillaria root rot fungus</name>
    <dbReference type="NCBI Taxonomy" id="47428"/>
    <lineage>
        <taxon>Eukaryota</taxon>
        <taxon>Fungi</taxon>
        <taxon>Dikarya</taxon>
        <taxon>Basidiomycota</taxon>
        <taxon>Agaricomycotina</taxon>
        <taxon>Agaricomycetes</taxon>
        <taxon>Agaricomycetidae</taxon>
        <taxon>Agaricales</taxon>
        <taxon>Marasmiineae</taxon>
        <taxon>Physalacriaceae</taxon>
        <taxon>Armillaria</taxon>
    </lineage>
</organism>
<evidence type="ECO:0000256" key="3">
    <source>
        <dbReference type="SAM" id="MobiDB-lite"/>
    </source>
</evidence>
<evidence type="ECO:0000313" key="6">
    <source>
        <dbReference type="Proteomes" id="UP000219338"/>
    </source>
</evidence>
<dbReference type="STRING" id="47428.A0A284QV90"/>
<dbReference type="GO" id="GO:0003700">
    <property type="term" value="F:DNA-binding transcription factor activity"/>
    <property type="evidence" value="ECO:0007669"/>
    <property type="project" value="InterPro"/>
</dbReference>
<dbReference type="SMART" id="SM00426">
    <property type="entry name" value="TEA"/>
    <property type="match status" value="1"/>
</dbReference>
<evidence type="ECO:0000256" key="1">
    <source>
        <dbReference type="ARBA" id="ARBA00008421"/>
    </source>
</evidence>
<feature type="compositionally biased region" description="Polar residues" evidence="3">
    <location>
        <begin position="242"/>
        <end position="256"/>
    </location>
</feature>
<dbReference type="AlphaFoldDB" id="A0A284QV90"/>
<dbReference type="InterPro" id="IPR038096">
    <property type="entry name" value="TEA/ATTS_sf"/>
</dbReference>
<dbReference type="InterPro" id="IPR000818">
    <property type="entry name" value="TEA/ATTS_dom"/>
</dbReference>
<feature type="region of interest" description="Disordered" evidence="3">
    <location>
        <begin position="1"/>
        <end position="39"/>
    </location>
</feature>
<feature type="domain" description="TEA" evidence="4">
    <location>
        <begin position="36"/>
        <end position="108"/>
    </location>
</feature>